<dbReference type="PANTHER" id="PTHR11019">
    <property type="entry name" value="HTH-TYPE TRANSCRIPTIONAL REGULATOR NIMR"/>
    <property type="match status" value="1"/>
</dbReference>
<dbReference type="InterPro" id="IPR018060">
    <property type="entry name" value="HTH_AraC"/>
</dbReference>
<dbReference type="InterPro" id="IPR018062">
    <property type="entry name" value="HTH_AraC-typ_CS"/>
</dbReference>
<evidence type="ECO:0000256" key="3">
    <source>
        <dbReference type="ARBA" id="ARBA00023125"/>
    </source>
</evidence>
<keyword evidence="9" id="KW-1185">Reference proteome</keyword>
<dbReference type="Gene3D" id="1.10.10.60">
    <property type="entry name" value="Homeodomain-like"/>
    <property type="match status" value="1"/>
</dbReference>
<evidence type="ECO:0000256" key="6">
    <source>
        <dbReference type="ARBA" id="ARBA00079449"/>
    </source>
</evidence>
<dbReference type="RefSeq" id="WP_311771202.1">
    <property type="nucleotide sequence ID" value="NZ_JACHJQ010000004.1"/>
</dbReference>
<dbReference type="FunFam" id="1.10.10.60:FF:000132">
    <property type="entry name" value="AraC family transcriptional regulator"/>
    <property type="match status" value="1"/>
</dbReference>
<accession>A0A7W7VFN1</accession>
<dbReference type="GO" id="GO:0003700">
    <property type="term" value="F:DNA-binding transcription factor activity"/>
    <property type="evidence" value="ECO:0007669"/>
    <property type="project" value="InterPro"/>
</dbReference>
<dbReference type="InterPro" id="IPR009057">
    <property type="entry name" value="Homeodomain-like_sf"/>
</dbReference>
<evidence type="ECO:0000256" key="4">
    <source>
        <dbReference type="ARBA" id="ARBA00023163"/>
    </source>
</evidence>
<organism evidence="8 9">
    <name type="scientific">Actinophytocola algeriensis</name>
    <dbReference type="NCBI Taxonomy" id="1768010"/>
    <lineage>
        <taxon>Bacteria</taxon>
        <taxon>Bacillati</taxon>
        <taxon>Actinomycetota</taxon>
        <taxon>Actinomycetes</taxon>
        <taxon>Pseudonocardiales</taxon>
        <taxon>Pseudonocardiaceae</taxon>
    </lineage>
</organism>
<keyword evidence="3 8" id="KW-0238">DNA-binding</keyword>
<name>A0A7W7VFN1_9PSEU</name>
<dbReference type="AlphaFoldDB" id="A0A7W7VFN1"/>
<comment type="caution">
    <text evidence="8">The sequence shown here is derived from an EMBL/GenBank/DDBJ whole genome shotgun (WGS) entry which is preliminary data.</text>
</comment>
<dbReference type="Proteomes" id="UP000520767">
    <property type="component" value="Unassembled WGS sequence"/>
</dbReference>
<reference evidence="8 9" key="1">
    <citation type="submission" date="2020-08" db="EMBL/GenBank/DDBJ databases">
        <title>Genomic Encyclopedia of Type Strains, Phase III (KMG-III): the genomes of soil and plant-associated and newly described type strains.</title>
        <authorList>
            <person name="Whitman W."/>
        </authorList>
    </citation>
    <scope>NUCLEOTIDE SEQUENCE [LARGE SCALE GENOMIC DNA]</scope>
    <source>
        <strain evidence="8 9">CECT 8960</strain>
    </source>
</reference>
<dbReference type="PROSITE" id="PS00041">
    <property type="entry name" value="HTH_ARAC_FAMILY_1"/>
    <property type="match status" value="1"/>
</dbReference>
<dbReference type="EMBL" id="JACHJQ010000004">
    <property type="protein sequence ID" value="MBB4908160.1"/>
    <property type="molecule type" value="Genomic_DNA"/>
</dbReference>
<dbReference type="GO" id="GO:0043565">
    <property type="term" value="F:sequence-specific DNA binding"/>
    <property type="evidence" value="ECO:0007669"/>
    <property type="project" value="InterPro"/>
</dbReference>
<dbReference type="PANTHER" id="PTHR11019:SF199">
    <property type="entry name" value="HTH-TYPE TRANSCRIPTIONAL REGULATOR NIMR"/>
    <property type="match status" value="1"/>
</dbReference>
<proteinExistence type="predicted"/>
<evidence type="ECO:0000256" key="1">
    <source>
        <dbReference type="ARBA" id="ARBA00022491"/>
    </source>
</evidence>
<sequence>MLPPSRALFVPAGVAHTTAAASTAEMHSLYLLPGCCPALWAEPTVLAAAPMFAALVGHLSDPDLSGDARRRAEAVLFDVLVPAPVASVELTWPRDDRARHVADALAADPADDRDAATWAREVGASERTLSRLFVAETGVGLGRWRTRLRVRTALELLADGMPVAVVSRQVGYRTTSAFIAAFRREVGVTPSHCFLTA</sequence>
<dbReference type="SMART" id="SM00342">
    <property type="entry name" value="HTH_ARAC"/>
    <property type="match status" value="1"/>
</dbReference>
<keyword evidence="4" id="KW-0804">Transcription</keyword>
<feature type="domain" description="HTH araC/xylS-type" evidence="7">
    <location>
        <begin position="99"/>
        <end position="196"/>
    </location>
</feature>
<evidence type="ECO:0000313" key="8">
    <source>
        <dbReference type="EMBL" id="MBB4908160.1"/>
    </source>
</evidence>
<evidence type="ECO:0000313" key="9">
    <source>
        <dbReference type="Proteomes" id="UP000520767"/>
    </source>
</evidence>
<dbReference type="PROSITE" id="PS01124">
    <property type="entry name" value="HTH_ARAC_FAMILY_2"/>
    <property type="match status" value="1"/>
</dbReference>
<protein>
    <recommendedName>
        <fullName evidence="5">HTH-type transcriptional regulator RipA</fullName>
    </recommendedName>
    <alternativeName>
        <fullName evidence="6">Repressor of iron proteins A</fullName>
    </alternativeName>
</protein>
<dbReference type="SUPFAM" id="SSF46689">
    <property type="entry name" value="Homeodomain-like"/>
    <property type="match status" value="2"/>
</dbReference>
<evidence type="ECO:0000256" key="5">
    <source>
        <dbReference type="ARBA" id="ARBA00074140"/>
    </source>
</evidence>
<evidence type="ECO:0000259" key="7">
    <source>
        <dbReference type="PROSITE" id="PS01124"/>
    </source>
</evidence>
<gene>
    <name evidence="8" type="ORF">FHR82_004402</name>
</gene>
<evidence type="ECO:0000256" key="2">
    <source>
        <dbReference type="ARBA" id="ARBA00023015"/>
    </source>
</evidence>
<keyword evidence="1" id="KW-0678">Repressor</keyword>
<keyword evidence="2" id="KW-0805">Transcription regulation</keyword>
<dbReference type="Pfam" id="PF12833">
    <property type="entry name" value="HTH_18"/>
    <property type="match status" value="1"/>
</dbReference>